<keyword evidence="3" id="KW-0805">Transcription regulation</keyword>
<accession>A0A382DPK0</accession>
<dbReference type="GO" id="GO:0005829">
    <property type="term" value="C:cytosol"/>
    <property type="evidence" value="ECO:0007669"/>
    <property type="project" value="TreeGrafter"/>
</dbReference>
<dbReference type="Gene3D" id="1.10.10.10">
    <property type="entry name" value="Winged helix-like DNA-binding domain superfamily/Winged helix DNA-binding domain"/>
    <property type="match status" value="1"/>
</dbReference>
<dbReference type="InterPro" id="IPR036388">
    <property type="entry name" value="WH-like_DNA-bd_sf"/>
</dbReference>
<keyword evidence="4" id="KW-0238">DNA-binding</keyword>
<dbReference type="CDD" id="cd00383">
    <property type="entry name" value="trans_reg_C"/>
    <property type="match status" value="1"/>
</dbReference>
<keyword evidence="2" id="KW-0902">Two-component regulatory system</keyword>
<evidence type="ECO:0000256" key="3">
    <source>
        <dbReference type="ARBA" id="ARBA00023015"/>
    </source>
</evidence>
<dbReference type="FunFam" id="3.40.50.2300:FF:000001">
    <property type="entry name" value="DNA-binding response regulator PhoB"/>
    <property type="match status" value="1"/>
</dbReference>
<dbReference type="GO" id="GO:0032993">
    <property type="term" value="C:protein-DNA complex"/>
    <property type="evidence" value="ECO:0007669"/>
    <property type="project" value="TreeGrafter"/>
</dbReference>
<dbReference type="Gene3D" id="3.40.50.2300">
    <property type="match status" value="1"/>
</dbReference>
<sequence length="233" mass="26042">MPRKNDIRILVVDDEPDVLELVVFHLEKEAYQVAVADTGDKALKMARENLPSLLILDLMLPGINGLEICRLLRSDPRTRDIPILMLTARAAEEDRIKGLELGAHDYVTKPFSPRELVLRVKNLLRLTGEGTPGVEVIEAGPFRLDTVRHQATVDGQALNITATEFRLLSLLASRPGEVQPRETLLRDVWGYEPTLDTRTVDTTMQRLRSKLGQAADCVQTVRGVGYRLIGTNE</sequence>
<reference evidence="8" key="1">
    <citation type="submission" date="2018-05" db="EMBL/GenBank/DDBJ databases">
        <authorList>
            <person name="Lanie J.A."/>
            <person name="Ng W.-L."/>
            <person name="Kazmierczak K.M."/>
            <person name="Andrzejewski T.M."/>
            <person name="Davidsen T.M."/>
            <person name="Wayne K.J."/>
            <person name="Tettelin H."/>
            <person name="Glass J.I."/>
            <person name="Rusch D."/>
            <person name="Podicherti R."/>
            <person name="Tsui H.-C.T."/>
            <person name="Winkler M.E."/>
        </authorList>
    </citation>
    <scope>NUCLEOTIDE SEQUENCE</scope>
</reference>
<evidence type="ECO:0000256" key="5">
    <source>
        <dbReference type="ARBA" id="ARBA00023163"/>
    </source>
</evidence>
<evidence type="ECO:0000259" key="6">
    <source>
        <dbReference type="PROSITE" id="PS50110"/>
    </source>
</evidence>
<proteinExistence type="predicted"/>
<dbReference type="Pfam" id="PF00486">
    <property type="entry name" value="Trans_reg_C"/>
    <property type="match status" value="1"/>
</dbReference>
<dbReference type="GO" id="GO:0000976">
    <property type="term" value="F:transcription cis-regulatory region binding"/>
    <property type="evidence" value="ECO:0007669"/>
    <property type="project" value="TreeGrafter"/>
</dbReference>
<evidence type="ECO:0000256" key="1">
    <source>
        <dbReference type="ARBA" id="ARBA00022553"/>
    </source>
</evidence>
<evidence type="ECO:0000313" key="8">
    <source>
        <dbReference type="EMBL" id="SVB39914.1"/>
    </source>
</evidence>
<dbReference type="SUPFAM" id="SSF46894">
    <property type="entry name" value="C-terminal effector domain of the bipartite response regulators"/>
    <property type="match status" value="1"/>
</dbReference>
<dbReference type="Pfam" id="PF00072">
    <property type="entry name" value="Response_reg"/>
    <property type="match status" value="1"/>
</dbReference>
<dbReference type="PANTHER" id="PTHR48111">
    <property type="entry name" value="REGULATOR OF RPOS"/>
    <property type="match status" value="1"/>
</dbReference>
<feature type="domain" description="Response regulatory" evidence="6">
    <location>
        <begin position="8"/>
        <end position="124"/>
    </location>
</feature>
<dbReference type="InterPro" id="IPR011006">
    <property type="entry name" value="CheY-like_superfamily"/>
</dbReference>
<dbReference type="GO" id="GO:0000156">
    <property type="term" value="F:phosphorelay response regulator activity"/>
    <property type="evidence" value="ECO:0007669"/>
    <property type="project" value="TreeGrafter"/>
</dbReference>
<dbReference type="SMART" id="SM00862">
    <property type="entry name" value="Trans_reg_C"/>
    <property type="match status" value="1"/>
</dbReference>
<dbReference type="InterPro" id="IPR001789">
    <property type="entry name" value="Sig_transdc_resp-reg_receiver"/>
</dbReference>
<feature type="domain" description="OmpR/PhoB-type" evidence="7">
    <location>
        <begin position="134"/>
        <end position="230"/>
    </location>
</feature>
<dbReference type="InterPro" id="IPR039420">
    <property type="entry name" value="WalR-like"/>
</dbReference>
<dbReference type="GO" id="GO:0006355">
    <property type="term" value="P:regulation of DNA-templated transcription"/>
    <property type="evidence" value="ECO:0007669"/>
    <property type="project" value="InterPro"/>
</dbReference>
<protein>
    <recommendedName>
        <fullName evidence="9">DNA-binding response regulator</fullName>
    </recommendedName>
</protein>
<evidence type="ECO:0000259" key="7">
    <source>
        <dbReference type="PROSITE" id="PS51755"/>
    </source>
</evidence>
<dbReference type="AlphaFoldDB" id="A0A382DPK0"/>
<keyword evidence="5" id="KW-0804">Transcription</keyword>
<name>A0A382DPK0_9ZZZZ</name>
<evidence type="ECO:0000256" key="4">
    <source>
        <dbReference type="ARBA" id="ARBA00023125"/>
    </source>
</evidence>
<dbReference type="EMBL" id="UINC01040272">
    <property type="protein sequence ID" value="SVB39914.1"/>
    <property type="molecule type" value="Genomic_DNA"/>
</dbReference>
<dbReference type="PANTHER" id="PTHR48111:SF1">
    <property type="entry name" value="TWO-COMPONENT RESPONSE REGULATOR ORR33"/>
    <property type="match status" value="1"/>
</dbReference>
<gene>
    <name evidence="8" type="ORF">METZ01_LOCUS192768</name>
</gene>
<dbReference type="SMART" id="SM00448">
    <property type="entry name" value="REC"/>
    <property type="match status" value="1"/>
</dbReference>
<dbReference type="InterPro" id="IPR016032">
    <property type="entry name" value="Sig_transdc_resp-reg_C-effctor"/>
</dbReference>
<keyword evidence="1" id="KW-0597">Phosphoprotein</keyword>
<organism evidence="8">
    <name type="scientific">marine metagenome</name>
    <dbReference type="NCBI Taxonomy" id="408172"/>
    <lineage>
        <taxon>unclassified sequences</taxon>
        <taxon>metagenomes</taxon>
        <taxon>ecological metagenomes</taxon>
    </lineage>
</organism>
<dbReference type="InterPro" id="IPR001867">
    <property type="entry name" value="OmpR/PhoB-type_DNA-bd"/>
</dbReference>
<evidence type="ECO:0000256" key="2">
    <source>
        <dbReference type="ARBA" id="ARBA00023012"/>
    </source>
</evidence>
<dbReference type="SUPFAM" id="SSF52172">
    <property type="entry name" value="CheY-like"/>
    <property type="match status" value="1"/>
</dbReference>
<dbReference type="PROSITE" id="PS50110">
    <property type="entry name" value="RESPONSE_REGULATORY"/>
    <property type="match status" value="1"/>
</dbReference>
<dbReference type="PROSITE" id="PS51755">
    <property type="entry name" value="OMPR_PHOB"/>
    <property type="match status" value="1"/>
</dbReference>
<evidence type="ECO:0008006" key="9">
    <source>
        <dbReference type="Google" id="ProtNLM"/>
    </source>
</evidence>